<gene>
    <name evidence="1" type="ORF">ACFPEN_32250</name>
</gene>
<reference evidence="2" key="1">
    <citation type="journal article" date="2019" name="Int. J. Syst. Evol. Microbiol.">
        <title>The Global Catalogue of Microorganisms (GCM) 10K type strain sequencing project: providing services to taxonomists for standard genome sequencing and annotation.</title>
        <authorList>
            <consortium name="The Broad Institute Genomics Platform"/>
            <consortium name="The Broad Institute Genome Sequencing Center for Infectious Disease"/>
            <person name="Wu L."/>
            <person name="Ma J."/>
        </authorList>
    </citation>
    <scope>NUCLEOTIDE SEQUENCE [LARGE SCALE GENOMIC DNA]</scope>
    <source>
        <strain evidence="2">CECT 8064</strain>
    </source>
</reference>
<sequence length="196" mass="20688">MVAVGVTALAVLLAGIGTLGWWLTREGDDAPLAGRPRVSDTAAGLSYAIPEGWEHDAAKDANLLDAFTSQIARKPGAEAGRDEPGAAVLAGRSRQVIPPAGLRQQTERAARSNAEYFFPDQPATIEDSHPTQIGDQPAHAVTLKITNPKGSTTHLRMTVVTVDNRRTSFVMGISGDTPSATADHEIDAVLRSTATR</sequence>
<proteinExistence type="predicted"/>
<protein>
    <recommendedName>
        <fullName evidence="3">Secreted protein</fullName>
    </recommendedName>
</protein>
<name>A0ABV9BTX1_9ACTN</name>
<keyword evidence="2" id="KW-1185">Reference proteome</keyword>
<evidence type="ECO:0008006" key="3">
    <source>
        <dbReference type="Google" id="ProtNLM"/>
    </source>
</evidence>
<dbReference type="EMBL" id="JBHSFS010000022">
    <property type="protein sequence ID" value="MFC4517570.1"/>
    <property type="molecule type" value="Genomic_DNA"/>
</dbReference>
<evidence type="ECO:0000313" key="1">
    <source>
        <dbReference type="EMBL" id="MFC4517570.1"/>
    </source>
</evidence>
<organism evidence="1 2">
    <name type="scientific">Streptomyces ehimensis</name>
    <dbReference type="NCBI Taxonomy" id="68195"/>
    <lineage>
        <taxon>Bacteria</taxon>
        <taxon>Bacillati</taxon>
        <taxon>Actinomycetota</taxon>
        <taxon>Actinomycetes</taxon>
        <taxon>Kitasatosporales</taxon>
        <taxon>Streptomycetaceae</taxon>
        <taxon>Streptomyces</taxon>
    </lineage>
</organism>
<dbReference type="Gene3D" id="3.40.1000.10">
    <property type="entry name" value="Mog1/PsbP, alpha/beta/alpha sandwich"/>
    <property type="match status" value="1"/>
</dbReference>
<evidence type="ECO:0000313" key="2">
    <source>
        <dbReference type="Proteomes" id="UP001595990"/>
    </source>
</evidence>
<accession>A0ABV9BTX1</accession>
<dbReference type="Proteomes" id="UP001595990">
    <property type="component" value="Unassembled WGS sequence"/>
</dbReference>
<comment type="caution">
    <text evidence="1">The sequence shown here is derived from an EMBL/GenBank/DDBJ whole genome shotgun (WGS) entry which is preliminary data.</text>
</comment>
<dbReference type="RefSeq" id="WP_411951193.1">
    <property type="nucleotide sequence ID" value="NZ_JBHSFS010000022.1"/>
</dbReference>